<evidence type="ECO:0000313" key="2">
    <source>
        <dbReference type="Proteomes" id="UP001349994"/>
    </source>
</evidence>
<keyword evidence="2" id="KW-1185">Reference proteome</keyword>
<dbReference type="EMBL" id="JAYMFF010000002">
    <property type="protein sequence ID" value="MEC4175053.1"/>
    <property type="molecule type" value="Genomic_DNA"/>
</dbReference>
<sequence length="187" mass="20573">MLKDKELKDKVIEDYEGSSANSGMTLDRLRGRIEKLAAANGIPVDLAIEELRIGNALSNTTGDVLVLSNPEHKGDYFGICIMFKSGGVRPVVNAYFCGNSKQLGLEMKQRQAKANRYNRVTKSLERGVKTGTSIFGTIQAFMITIPMNLASAVMSLIRTIQRNDEAIAKEEAYYSNCVSIIKMAVDD</sequence>
<accession>A0ABU6IF38</accession>
<comment type="caution">
    <text evidence="1">The sequence shown here is derived from an EMBL/GenBank/DDBJ whole genome shotgun (WGS) entry which is preliminary data.</text>
</comment>
<reference evidence="1 2" key="1">
    <citation type="submission" date="2024-01" db="EMBL/GenBank/DDBJ databases">
        <title>novel species in genus Adlercreutzia.</title>
        <authorList>
            <person name="Liu X."/>
        </authorList>
    </citation>
    <scope>NUCLEOTIDE SEQUENCE [LARGE SCALE GENOMIC DNA]</scope>
    <source>
        <strain evidence="1 2">R7</strain>
    </source>
</reference>
<name>A0ABU6IF38_9ACTN</name>
<dbReference type="Proteomes" id="UP001349994">
    <property type="component" value="Unassembled WGS sequence"/>
</dbReference>
<protein>
    <submittedName>
        <fullName evidence="1">Uncharacterized protein</fullName>
    </submittedName>
</protein>
<organism evidence="1 2">
    <name type="scientific">Adlercreutzia wanghongyangiae</name>
    <dbReference type="NCBI Taxonomy" id="3111451"/>
    <lineage>
        <taxon>Bacteria</taxon>
        <taxon>Bacillati</taxon>
        <taxon>Actinomycetota</taxon>
        <taxon>Coriobacteriia</taxon>
        <taxon>Eggerthellales</taxon>
        <taxon>Eggerthellaceae</taxon>
        <taxon>Adlercreutzia</taxon>
    </lineage>
</organism>
<evidence type="ECO:0000313" key="1">
    <source>
        <dbReference type="EMBL" id="MEC4175053.1"/>
    </source>
</evidence>
<dbReference type="RefSeq" id="WP_338208602.1">
    <property type="nucleotide sequence ID" value="NZ_JAYMFF010000002.1"/>
</dbReference>
<gene>
    <name evidence="1" type="ORF">VIN30_01130</name>
</gene>
<proteinExistence type="predicted"/>